<feature type="domain" description="HAT C-terminal dimerisation" evidence="2">
    <location>
        <begin position="710"/>
        <end position="763"/>
    </location>
</feature>
<sequence length="877" mass="98470">MCPAKLSANLVKEKEGLFMVRVSTHYAGHNHVVGEDVYYSYSEARQVNSPATRNVVKNLVQGGSKKTKLLRYLKEVSGKPILPKDVENLIAKMRKETYTLQNDNVRVLQLLKNFSEGPGNADKVFRDNQTGLTSCITFQTAFMRRMARTFPGAVCIDATYGTKINQAAAAIRPLADFGRIAATVWPTQAGAKHTEDCAIDKIRGGRRMGDRGGRPPGQEARHFKVLKELGKAPGGYSHRECRFCRAAYDNDTTTTPPQIIIGRARNYKSHLAKCTYYKAAQIPAPSPCTPIKPGLVTTTADTSPALSSEITPKPPQPPAPTATQLPIGGVTAASSKSRARRVLVLEQKRSPRKSLHTLLPVTKKAKHEKRKFSRSEIKQIERSLIELHADNHLADRFIEQESTQRFMELVCPGLTDILPSRRALGTRVLKEHATRCKTMDTKALRAMEESTNGWVNLLSDVWQNVSKEHFLGCQLSLFGVLLTYALLPAGDSHHGIAIAKQLEEVLERAHDEKPKAANAVNAVNASSSKWLPRARKMMKKLYGKSLGLRTLCETRWNSMQGCFASLLRVQTALQMFFRKYKKDSELPSTARVFGDLFFWEELKEAEAIIAPLSFASYRLQRDENTVADVVVSFRDIFRGFQRHIVSHDALDVCIEDRWAQCEQPLFMLGFALHPGRLFNTEDTGHLRRDMLAWMKGRFTRTKYSEFPNAPWEYWECVVTERPKSQLPNLAMRVLSIAVNTATCEQLFSELGLIHTAKRNRMAANKTLDYHIIAKHIIFDVANSSHLFTPSPQRGAVIKEDESDDEDPGDGVDGDSTLSLWGDFLDEVFEDEEIGAGYTENETFTSTAESQVTDRLVEDELDNLIDEFEFIPVHPRSD</sequence>
<reference evidence="4 5" key="1">
    <citation type="submission" date="2013-11" db="EMBL/GenBank/DDBJ databases">
        <title>The Genome Sequence of Phytophthora parasitica P1569.</title>
        <authorList>
            <consortium name="The Broad Institute Genomics Platform"/>
            <person name="Russ C."/>
            <person name="Tyler B."/>
            <person name="Panabieres F."/>
            <person name="Shan W."/>
            <person name="Tripathy S."/>
            <person name="Grunwald N."/>
            <person name="Machado M."/>
            <person name="Johnson C.S."/>
            <person name="Arredondo F."/>
            <person name="Hong C."/>
            <person name="Coffey M."/>
            <person name="Young S.K."/>
            <person name="Zeng Q."/>
            <person name="Gargeya S."/>
            <person name="Fitzgerald M."/>
            <person name="Abouelleil A."/>
            <person name="Alvarado L."/>
            <person name="Chapman S.B."/>
            <person name="Gainer-Dewar J."/>
            <person name="Goldberg J."/>
            <person name="Griggs A."/>
            <person name="Gujja S."/>
            <person name="Hansen M."/>
            <person name="Howarth C."/>
            <person name="Imamovic A."/>
            <person name="Ireland A."/>
            <person name="Larimer J."/>
            <person name="McCowan C."/>
            <person name="Murphy C."/>
            <person name="Pearson M."/>
            <person name="Poon T.W."/>
            <person name="Priest M."/>
            <person name="Roberts A."/>
            <person name="Saif S."/>
            <person name="Shea T."/>
            <person name="Sykes S."/>
            <person name="Wortman J."/>
            <person name="Nusbaum C."/>
            <person name="Birren B."/>
        </authorList>
    </citation>
    <scope>NUCLEOTIDE SEQUENCE [LARGE SCALE GENOMIC DNA]</scope>
    <source>
        <strain evidence="4 5">P1569</strain>
    </source>
</reference>
<protein>
    <recommendedName>
        <fullName evidence="6">HAT C-terminal dimerisation domain-containing protein</fullName>
    </recommendedName>
</protein>
<dbReference type="InterPro" id="IPR052579">
    <property type="entry name" value="Zinc_finger_SWIM"/>
</dbReference>
<dbReference type="GO" id="GO:0046983">
    <property type="term" value="F:protein dimerization activity"/>
    <property type="evidence" value="ECO:0007669"/>
    <property type="project" value="InterPro"/>
</dbReference>
<organism evidence="4 5">
    <name type="scientific">Phytophthora nicotianae P1569</name>
    <dbReference type="NCBI Taxonomy" id="1317065"/>
    <lineage>
        <taxon>Eukaryota</taxon>
        <taxon>Sar</taxon>
        <taxon>Stramenopiles</taxon>
        <taxon>Oomycota</taxon>
        <taxon>Peronosporomycetes</taxon>
        <taxon>Peronosporales</taxon>
        <taxon>Peronosporaceae</taxon>
        <taxon>Phytophthora</taxon>
    </lineage>
</organism>
<evidence type="ECO:0000256" key="1">
    <source>
        <dbReference type="SAM" id="MobiDB-lite"/>
    </source>
</evidence>
<dbReference type="PANTHER" id="PTHR31569:SF4">
    <property type="entry name" value="SWIM-TYPE DOMAIN-CONTAINING PROTEIN"/>
    <property type="match status" value="1"/>
</dbReference>
<evidence type="ECO:0000259" key="2">
    <source>
        <dbReference type="Pfam" id="PF05699"/>
    </source>
</evidence>
<dbReference type="Pfam" id="PF21056">
    <property type="entry name" value="ZSWIM1-3_RNaseH-like"/>
    <property type="match status" value="1"/>
</dbReference>
<feature type="domain" description="ZSWIM1/3 RNaseH-like" evidence="3">
    <location>
        <begin position="114"/>
        <end position="166"/>
    </location>
</feature>
<dbReference type="InterPro" id="IPR048324">
    <property type="entry name" value="ZSWIM1-3_RNaseH-like"/>
</dbReference>
<dbReference type="HOGENOM" id="CLU_328046_0_0_1"/>
<dbReference type="Pfam" id="PF05699">
    <property type="entry name" value="Dimer_Tnp_hAT"/>
    <property type="match status" value="1"/>
</dbReference>
<dbReference type="SUPFAM" id="SSF53098">
    <property type="entry name" value="Ribonuclease H-like"/>
    <property type="match status" value="1"/>
</dbReference>
<feature type="compositionally biased region" description="Polar residues" evidence="1">
    <location>
        <begin position="300"/>
        <end position="310"/>
    </location>
</feature>
<dbReference type="InterPro" id="IPR008906">
    <property type="entry name" value="HATC_C_dom"/>
</dbReference>
<accession>V9FIE3</accession>
<dbReference type="eggNOG" id="ENOG502R8GP">
    <property type="taxonomic scope" value="Eukaryota"/>
</dbReference>
<dbReference type="EMBL" id="ANIZ01000937">
    <property type="protein sequence ID" value="ETI51255.1"/>
    <property type="molecule type" value="Genomic_DNA"/>
</dbReference>
<comment type="caution">
    <text evidence="4">The sequence shown here is derived from an EMBL/GenBank/DDBJ whole genome shotgun (WGS) entry which is preliminary data.</text>
</comment>
<proteinExistence type="predicted"/>
<gene>
    <name evidence="4" type="ORF">F443_05322</name>
</gene>
<evidence type="ECO:0000313" key="5">
    <source>
        <dbReference type="Proteomes" id="UP000018721"/>
    </source>
</evidence>
<keyword evidence="5" id="KW-1185">Reference proteome</keyword>
<evidence type="ECO:0000259" key="3">
    <source>
        <dbReference type="Pfam" id="PF21056"/>
    </source>
</evidence>
<dbReference type="PANTHER" id="PTHR31569">
    <property type="entry name" value="SWIM-TYPE DOMAIN-CONTAINING PROTEIN"/>
    <property type="match status" value="1"/>
</dbReference>
<name>V9FIE3_PHYNI</name>
<evidence type="ECO:0008006" key="6">
    <source>
        <dbReference type="Google" id="ProtNLM"/>
    </source>
</evidence>
<dbReference type="AlphaFoldDB" id="V9FIE3"/>
<feature type="region of interest" description="Disordered" evidence="1">
    <location>
        <begin position="300"/>
        <end position="326"/>
    </location>
</feature>
<evidence type="ECO:0000313" key="4">
    <source>
        <dbReference type="EMBL" id="ETI51255.1"/>
    </source>
</evidence>
<dbReference type="Proteomes" id="UP000018721">
    <property type="component" value="Unassembled WGS sequence"/>
</dbReference>
<dbReference type="InterPro" id="IPR012337">
    <property type="entry name" value="RNaseH-like_sf"/>
</dbReference>